<accession>A0A1J1HUE5</accession>
<dbReference type="AlphaFoldDB" id="A0A1J1HUE5"/>
<keyword evidence="2" id="KW-1185">Reference proteome</keyword>
<organism evidence="1 2">
    <name type="scientific">Clunio marinus</name>
    <dbReference type="NCBI Taxonomy" id="568069"/>
    <lineage>
        <taxon>Eukaryota</taxon>
        <taxon>Metazoa</taxon>
        <taxon>Ecdysozoa</taxon>
        <taxon>Arthropoda</taxon>
        <taxon>Hexapoda</taxon>
        <taxon>Insecta</taxon>
        <taxon>Pterygota</taxon>
        <taxon>Neoptera</taxon>
        <taxon>Endopterygota</taxon>
        <taxon>Diptera</taxon>
        <taxon>Nematocera</taxon>
        <taxon>Chironomoidea</taxon>
        <taxon>Chironomidae</taxon>
        <taxon>Clunio</taxon>
    </lineage>
</organism>
<dbReference type="Proteomes" id="UP000183832">
    <property type="component" value="Unassembled WGS sequence"/>
</dbReference>
<name>A0A1J1HUE5_9DIPT</name>
<gene>
    <name evidence="1" type="ORF">CLUMA_CG005281</name>
</gene>
<evidence type="ECO:0000313" key="2">
    <source>
        <dbReference type="Proteomes" id="UP000183832"/>
    </source>
</evidence>
<dbReference type="EMBL" id="CVRI01000021">
    <property type="protein sequence ID" value="CRK91629.1"/>
    <property type="molecule type" value="Genomic_DNA"/>
</dbReference>
<proteinExistence type="predicted"/>
<reference evidence="1 2" key="1">
    <citation type="submission" date="2015-04" db="EMBL/GenBank/DDBJ databases">
        <authorList>
            <person name="Syromyatnikov M.Y."/>
            <person name="Popov V.N."/>
        </authorList>
    </citation>
    <scope>NUCLEOTIDE SEQUENCE [LARGE SCALE GENOMIC DNA]</scope>
</reference>
<evidence type="ECO:0000313" key="1">
    <source>
        <dbReference type="EMBL" id="CRK91629.1"/>
    </source>
</evidence>
<protein>
    <submittedName>
        <fullName evidence="1">CLUMA_CG005281, isoform A</fullName>
    </submittedName>
</protein>
<sequence length="82" mass="9607">MLYKSDHHEVELNYANIYSHCRHKCLLNQNAIMFQIVRFNSIWVAFQVINFNYRVMDEACSFINATNDGAVKKLFLLTAFDG</sequence>